<sequence>MNFETIETVSAQLKAGEVTSQALTAALMQSITARNPLICAYSDLLFDTAMHEARAADARHAEGQAKSALDGIPIAVKDLIDTTPARCSAGLAHLANYIPAIDAPVVKTLRDAGAVILGVTETDPGAFSTDTLRVTNPLAADRIVGGSSGGSAAAVAAGMAFAAIGTDTGGSIRIPASCSSIYGFKPTWGTVDTTGVRPLAQSLDHIGPLARSIADLALVQQIIDPGFMGQSNAPQNGPLTLGVPHAYFADAQTEIRNGFAETLDRLVDQGVDLIEVTLPYPDTVLNFHMVNLPQQAATYHLKHFPRDWPNYPPIARGTIETGHSISATQLATAQKQCKAARDQADQALTQVRALILPTMPVDAPKRSEHSITLAQQERSRLAATIRYTCLFNQTGHPVVSMPATRQADGRAQSIQLVGAHAQDRALLAIAKRIETILALDLNYADLQDFRTNAPKETGKATHGDAVDAR</sequence>
<feature type="domain" description="Amidase" evidence="2">
    <location>
        <begin position="23"/>
        <end position="427"/>
    </location>
</feature>
<dbReference type="Gene3D" id="3.90.1300.10">
    <property type="entry name" value="Amidase signature (AS) domain"/>
    <property type="match status" value="1"/>
</dbReference>
<organism evidence="3 4">
    <name type="scientific">Epibacterium ulvae</name>
    <dbReference type="NCBI Taxonomy" id="1156985"/>
    <lineage>
        <taxon>Bacteria</taxon>
        <taxon>Pseudomonadati</taxon>
        <taxon>Pseudomonadota</taxon>
        <taxon>Alphaproteobacteria</taxon>
        <taxon>Rhodobacterales</taxon>
        <taxon>Roseobacteraceae</taxon>
        <taxon>Epibacterium</taxon>
    </lineage>
</organism>
<dbReference type="PANTHER" id="PTHR11895:SF7">
    <property type="entry name" value="GLUTAMYL-TRNA(GLN) AMIDOTRANSFERASE SUBUNIT A, MITOCHONDRIAL"/>
    <property type="match status" value="1"/>
</dbReference>
<gene>
    <name evidence="3" type="ORF">SAMN04488118_104371</name>
</gene>
<dbReference type="SUPFAM" id="SSF75304">
    <property type="entry name" value="Amidase signature (AS) enzymes"/>
    <property type="match status" value="1"/>
</dbReference>
<dbReference type="InterPro" id="IPR000120">
    <property type="entry name" value="Amidase"/>
</dbReference>
<dbReference type="InterPro" id="IPR020556">
    <property type="entry name" value="Amidase_CS"/>
</dbReference>
<dbReference type="RefSeq" id="WP_090218199.1">
    <property type="nucleotide sequence ID" value="NZ_FMWG01000004.1"/>
</dbReference>
<name>A0A1G5QKX0_9RHOB</name>
<protein>
    <submittedName>
        <fullName evidence="3">Amidase</fullName>
    </submittedName>
</protein>
<reference evidence="3 4" key="1">
    <citation type="submission" date="2016-10" db="EMBL/GenBank/DDBJ databases">
        <authorList>
            <person name="de Groot N.N."/>
        </authorList>
    </citation>
    <scope>NUCLEOTIDE SEQUENCE [LARGE SCALE GENOMIC DNA]</scope>
    <source>
        <strain evidence="3 4">U95</strain>
    </source>
</reference>
<dbReference type="OrthoDB" id="9811471at2"/>
<keyword evidence="4" id="KW-1185">Reference proteome</keyword>
<dbReference type="Proteomes" id="UP000198767">
    <property type="component" value="Unassembled WGS sequence"/>
</dbReference>
<proteinExistence type="inferred from homology"/>
<evidence type="ECO:0000313" key="3">
    <source>
        <dbReference type="EMBL" id="SCZ62362.1"/>
    </source>
</evidence>
<dbReference type="EMBL" id="FMWG01000004">
    <property type="protein sequence ID" value="SCZ62362.1"/>
    <property type="molecule type" value="Genomic_DNA"/>
</dbReference>
<dbReference type="PROSITE" id="PS00571">
    <property type="entry name" value="AMIDASES"/>
    <property type="match status" value="1"/>
</dbReference>
<evidence type="ECO:0000256" key="1">
    <source>
        <dbReference type="ARBA" id="ARBA00009199"/>
    </source>
</evidence>
<evidence type="ECO:0000259" key="2">
    <source>
        <dbReference type="Pfam" id="PF01425"/>
    </source>
</evidence>
<dbReference type="InterPro" id="IPR023631">
    <property type="entry name" value="Amidase_dom"/>
</dbReference>
<comment type="similarity">
    <text evidence="1">Belongs to the amidase family.</text>
</comment>
<dbReference type="AlphaFoldDB" id="A0A1G5QKX0"/>
<dbReference type="GO" id="GO:0003824">
    <property type="term" value="F:catalytic activity"/>
    <property type="evidence" value="ECO:0007669"/>
    <property type="project" value="InterPro"/>
</dbReference>
<evidence type="ECO:0000313" key="4">
    <source>
        <dbReference type="Proteomes" id="UP000198767"/>
    </source>
</evidence>
<dbReference type="Pfam" id="PF01425">
    <property type="entry name" value="Amidase"/>
    <property type="match status" value="1"/>
</dbReference>
<accession>A0A1G5QKX0</accession>
<dbReference type="STRING" id="1156985.SAMN04488118_104371"/>
<dbReference type="PANTHER" id="PTHR11895">
    <property type="entry name" value="TRANSAMIDASE"/>
    <property type="match status" value="1"/>
</dbReference>
<dbReference type="InterPro" id="IPR036928">
    <property type="entry name" value="AS_sf"/>
</dbReference>